<comment type="caution">
    <text evidence="1">The sequence shown here is derived from an EMBL/GenBank/DDBJ whole genome shotgun (WGS) entry which is preliminary data.</text>
</comment>
<keyword evidence="2" id="KW-1185">Reference proteome</keyword>
<name>A0A7J7RDJ8_MYOMY</name>
<dbReference type="EMBL" id="JABWUV010000029">
    <property type="protein sequence ID" value="KAF6274206.1"/>
    <property type="molecule type" value="Genomic_DNA"/>
</dbReference>
<dbReference type="AlphaFoldDB" id="A0A7J7RDJ8"/>
<evidence type="ECO:0000313" key="2">
    <source>
        <dbReference type="Proteomes" id="UP000527355"/>
    </source>
</evidence>
<sequence length="153" mass="17103">MGCQGATVQLQRLMPRTQQDLLGRDPLSLSSPVPQSCRAKGLFHPGTRKNQGLALSQLQKSPLFPSFPCEPPFHAPSQEPRHRGVGAHLYMYTLAHLWQVTTFPLSSNVSSLGHPGPSLQPVADPCRPNWPDLLPICRNEPWLDNCWIWTFLC</sequence>
<protein>
    <submittedName>
        <fullName evidence="1">Uncharacterized protein</fullName>
    </submittedName>
</protein>
<proteinExistence type="predicted"/>
<accession>A0A7J7RDJ8</accession>
<reference evidence="1 2" key="1">
    <citation type="journal article" date="2020" name="Nature">
        <title>Six reference-quality genomes reveal evolution of bat adaptations.</title>
        <authorList>
            <person name="Jebb D."/>
            <person name="Huang Z."/>
            <person name="Pippel M."/>
            <person name="Hughes G.M."/>
            <person name="Lavrichenko K."/>
            <person name="Devanna P."/>
            <person name="Winkler S."/>
            <person name="Jermiin L.S."/>
            <person name="Skirmuntt E.C."/>
            <person name="Katzourakis A."/>
            <person name="Burkitt-Gray L."/>
            <person name="Ray D.A."/>
            <person name="Sullivan K.A.M."/>
            <person name="Roscito J.G."/>
            <person name="Kirilenko B.M."/>
            <person name="Davalos L.M."/>
            <person name="Corthals A.P."/>
            <person name="Power M.L."/>
            <person name="Jones G."/>
            <person name="Ransome R.D."/>
            <person name="Dechmann D.K.N."/>
            <person name="Locatelli A.G."/>
            <person name="Puechmaille S.J."/>
            <person name="Fedrigo O."/>
            <person name="Jarvis E.D."/>
            <person name="Hiller M."/>
            <person name="Vernes S.C."/>
            <person name="Myers E.W."/>
            <person name="Teeling E.C."/>
        </authorList>
    </citation>
    <scope>NUCLEOTIDE SEQUENCE [LARGE SCALE GENOMIC DNA]</scope>
    <source>
        <strain evidence="1">MMyoMyo1</strain>
        <tissue evidence="1">Flight muscle</tissue>
    </source>
</reference>
<gene>
    <name evidence="1" type="ORF">mMyoMyo1_010377</name>
</gene>
<evidence type="ECO:0000313" key="1">
    <source>
        <dbReference type="EMBL" id="KAF6274206.1"/>
    </source>
</evidence>
<organism evidence="1 2">
    <name type="scientific">Myotis myotis</name>
    <name type="common">Greater mouse-eared bat</name>
    <name type="synonym">Vespertilio myotis</name>
    <dbReference type="NCBI Taxonomy" id="51298"/>
    <lineage>
        <taxon>Eukaryota</taxon>
        <taxon>Metazoa</taxon>
        <taxon>Chordata</taxon>
        <taxon>Craniata</taxon>
        <taxon>Vertebrata</taxon>
        <taxon>Euteleostomi</taxon>
        <taxon>Mammalia</taxon>
        <taxon>Eutheria</taxon>
        <taxon>Laurasiatheria</taxon>
        <taxon>Chiroptera</taxon>
        <taxon>Yangochiroptera</taxon>
        <taxon>Vespertilionidae</taxon>
        <taxon>Myotis</taxon>
    </lineage>
</organism>
<dbReference type="Proteomes" id="UP000527355">
    <property type="component" value="Unassembled WGS sequence"/>
</dbReference>